<dbReference type="NCBIfam" id="NF003715">
    <property type="entry name" value="PRK05326.1-2"/>
    <property type="match status" value="1"/>
</dbReference>
<comment type="subcellular location">
    <subcellularLocation>
        <location evidence="1">Cell membrane</location>
        <topology evidence="1">Multi-pass membrane protein</topology>
    </subcellularLocation>
</comment>
<organism evidence="13 14">
    <name type="scientific">Nannocystis bainbridge</name>
    <dbReference type="NCBI Taxonomy" id="2995303"/>
    <lineage>
        <taxon>Bacteria</taxon>
        <taxon>Pseudomonadati</taxon>
        <taxon>Myxococcota</taxon>
        <taxon>Polyangia</taxon>
        <taxon>Nannocystales</taxon>
        <taxon>Nannocystaceae</taxon>
        <taxon>Nannocystis</taxon>
    </lineage>
</organism>
<keyword evidence="5" id="KW-0633">Potassium transport</keyword>
<dbReference type="InterPro" id="IPR036291">
    <property type="entry name" value="NAD(P)-bd_dom_sf"/>
</dbReference>
<evidence type="ECO:0000313" key="13">
    <source>
        <dbReference type="EMBL" id="MDC0715651.1"/>
    </source>
</evidence>
<keyword evidence="7 11" id="KW-1133">Transmembrane helix</keyword>
<feature type="transmembrane region" description="Helical" evidence="11">
    <location>
        <begin position="185"/>
        <end position="204"/>
    </location>
</feature>
<dbReference type="Gene3D" id="3.30.70.1450">
    <property type="entry name" value="Regulator of K+ conductance, C-terminal domain"/>
    <property type="match status" value="1"/>
</dbReference>
<dbReference type="Pfam" id="PF02254">
    <property type="entry name" value="TrkA_N"/>
    <property type="match status" value="1"/>
</dbReference>
<evidence type="ECO:0000256" key="8">
    <source>
        <dbReference type="ARBA" id="ARBA00023065"/>
    </source>
</evidence>
<dbReference type="InterPro" id="IPR006153">
    <property type="entry name" value="Cation/H_exchanger_TM"/>
</dbReference>
<evidence type="ECO:0000256" key="6">
    <source>
        <dbReference type="ARBA" id="ARBA00022692"/>
    </source>
</evidence>
<keyword evidence="6 11" id="KW-0812">Transmembrane</keyword>
<evidence type="ECO:0000256" key="5">
    <source>
        <dbReference type="ARBA" id="ARBA00022538"/>
    </source>
</evidence>
<feature type="transmembrane region" description="Helical" evidence="11">
    <location>
        <begin position="293"/>
        <end position="312"/>
    </location>
</feature>
<dbReference type="InterPro" id="IPR038770">
    <property type="entry name" value="Na+/solute_symporter_sf"/>
</dbReference>
<keyword evidence="2" id="KW-0813">Transport</keyword>
<dbReference type="RefSeq" id="WP_272084076.1">
    <property type="nucleotide sequence ID" value="NZ_JAQNDL010000001.1"/>
</dbReference>
<feature type="domain" description="RCK C-terminal" evidence="12">
    <location>
        <begin position="398"/>
        <end position="479"/>
    </location>
</feature>
<feature type="transmembrane region" description="Helical" evidence="11">
    <location>
        <begin position="55"/>
        <end position="75"/>
    </location>
</feature>
<feature type="transmembrane region" description="Helical" evidence="11">
    <location>
        <begin position="238"/>
        <end position="258"/>
    </location>
</feature>
<comment type="caution">
    <text evidence="13">The sequence shown here is derived from an EMBL/GenBank/DDBJ whole genome shotgun (WGS) entry which is preliminary data.</text>
</comment>
<dbReference type="Gene3D" id="3.40.50.720">
    <property type="entry name" value="NAD(P)-binding Rossmann-like Domain"/>
    <property type="match status" value="1"/>
</dbReference>
<keyword evidence="8" id="KW-0406">Ion transport</keyword>
<evidence type="ECO:0000256" key="4">
    <source>
        <dbReference type="ARBA" id="ARBA00022475"/>
    </source>
</evidence>
<keyword evidence="14" id="KW-1185">Reference proteome</keyword>
<dbReference type="PANTHER" id="PTHR32507:SF7">
    <property type="entry name" value="K(+)_H(+) ANTIPORTER NHAP2"/>
    <property type="match status" value="1"/>
</dbReference>
<proteinExistence type="predicted"/>
<sequence>METIYVVIPLLLIGVVLAAVVLDRWSVPVILVALGFGILFGSDVLNVWHFDDVELTNHVANLALVFILFQGGFFTKREDLRAVALPALGLATWGVLLTAAGTFACLHFVLGWTTQKSLLLSVIISSTDAAATFSILRRQALPSRLASTLEIESAANDPMAILTTLIVVEAYASGESQGWLTLPLFLWKFLAGPVFGWAIARGSIALFNRLNPQERGYYYVLMVGGVMLSYGLTEMAQASGMLAAFTAGLVMGNTRFVYRQGVSNFAAALSMIANIGVFVLMGVLVFPSQWADLWFQGVLLFLILTFVARPAAVMLGTLGMRIGLRERSFMSWAGLRGAVPVVLATYPAAAGMAIGQEIFNLVFFAVLLSVSLQGSTLELLARKLGLSEPKPPQPRYGLELVTMARSELDVATVDLPGPQGRPGPRIRELILPPSALITLIARGNEVIGPSGNTRLLGWDRVTVLVRPEEEDAARESLLRRFEAVEPGVEPEPLEKPDMVPPADEAAVERLRDHVVLVGHGRVGAVLARSLRSHGLPFVVIEQDWHIVDLLRRSHTLALAGDGESTVALDLAGIARARLLLVTTADPMAARAVIEHAHRTNPAIEVVARVHFAEQYEALCRFPRTRCVNGEDELAGTMARLGLGVFGMTPSEAGPTTSEASPAAREAGPATREAAPT</sequence>
<dbReference type="Gene3D" id="1.20.1530.20">
    <property type="match status" value="1"/>
</dbReference>
<accession>A0ABT5DTD1</accession>
<name>A0ABT5DTD1_9BACT</name>
<feature type="transmembrane region" description="Helical" evidence="11">
    <location>
        <begin position="118"/>
        <end position="136"/>
    </location>
</feature>
<feature type="transmembrane region" description="Helical" evidence="11">
    <location>
        <begin position="6"/>
        <end position="22"/>
    </location>
</feature>
<keyword evidence="3" id="KW-0050">Antiport</keyword>
<reference evidence="13 14" key="1">
    <citation type="submission" date="2022-11" db="EMBL/GenBank/DDBJ databases">
        <title>Minimal conservation of predation-associated metabolite biosynthetic gene clusters underscores biosynthetic potential of Myxococcota including descriptions for ten novel species: Archangium lansinium sp. nov., Myxococcus landrumus sp. nov., Nannocystis bai.</title>
        <authorList>
            <person name="Ahearne A."/>
            <person name="Stevens C."/>
            <person name="Dowd S."/>
        </authorList>
    </citation>
    <scope>NUCLEOTIDE SEQUENCE [LARGE SCALE GENOMIC DNA]</scope>
    <source>
        <strain evidence="13 14">BB15-2</strain>
    </source>
</reference>
<dbReference type="EMBL" id="JAQNDL010000001">
    <property type="protein sequence ID" value="MDC0715651.1"/>
    <property type="molecule type" value="Genomic_DNA"/>
</dbReference>
<dbReference type="PANTHER" id="PTHR32507">
    <property type="entry name" value="NA(+)/H(+) ANTIPORTER 1"/>
    <property type="match status" value="1"/>
</dbReference>
<evidence type="ECO:0000256" key="10">
    <source>
        <dbReference type="SAM" id="MobiDB-lite"/>
    </source>
</evidence>
<keyword evidence="4" id="KW-1003">Cell membrane</keyword>
<evidence type="ECO:0000256" key="3">
    <source>
        <dbReference type="ARBA" id="ARBA00022449"/>
    </source>
</evidence>
<dbReference type="NCBIfam" id="NF003716">
    <property type="entry name" value="PRK05326.1-3"/>
    <property type="match status" value="1"/>
</dbReference>
<feature type="transmembrane region" description="Helical" evidence="11">
    <location>
        <begin position="265"/>
        <end position="287"/>
    </location>
</feature>
<protein>
    <submittedName>
        <fullName evidence="13">Potassium/proton antiporter</fullName>
    </submittedName>
</protein>
<keyword evidence="5" id="KW-0630">Potassium</keyword>
<evidence type="ECO:0000256" key="1">
    <source>
        <dbReference type="ARBA" id="ARBA00004651"/>
    </source>
</evidence>
<dbReference type="InterPro" id="IPR036721">
    <property type="entry name" value="RCK_C_sf"/>
</dbReference>
<feature type="region of interest" description="Disordered" evidence="10">
    <location>
        <begin position="649"/>
        <end position="676"/>
    </location>
</feature>
<gene>
    <name evidence="13" type="ORF">POL25_02035</name>
</gene>
<evidence type="ECO:0000256" key="11">
    <source>
        <dbReference type="SAM" id="Phobius"/>
    </source>
</evidence>
<dbReference type="InterPro" id="IPR006037">
    <property type="entry name" value="RCK_C"/>
</dbReference>
<feature type="transmembrane region" description="Helical" evidence="11">
    <location>
        <begin position="333"/>
        <end position="355"/>
    </location>
</feature>
<keyword evidence="9 11" id="KW-0472">Membrane</keyword>
<evidence type="ECO:0000313" key="14">
    <source>
        <dbReference type="Proteomes" id="UP001221686"/>
    </source>
</evidence>
<dbReference type="Proteomes" id="UP001221686">
    <property type="component" value="Unassembled WGS sequence"/>
</dbReference>
<dbReference type="InterPro" id="IPR003148">
    <property type="entry name" value="RCK_N"/>
</dbReference>
<dbReference type="SUPFAM" id="SSF51735">
    <property type="entry name" value="NAD(P)-binding Rossmann-fold domains"/>
    <property type="match status" value="1"/>
</dbReference>
<dbReference type="SUPFAM" id="SSF116726">
    <property type="entry name" value="TrkA C-terminal domain-like"/>
    <property type="match status" value="1"/>
</dbReference>
<feature type="transmembrane region" description="Helical" evidence="11">
    <location>
        <begin position="87"/>
        <end position="112"/>
    </location>
</feature>
<feature type="transmembrane region" description="Helical" evidence="11">
    <location>
        <begin position="216"/>
        <end position="232"/>
    </location>
</feature>
<evidence type="ECO:0000259" key="12">
    <source>
        <dbReference type="PROSITE" id="PS51202"/>
    </source>
</evidence>
<evidence type="ECO:0000256" key="9">
    <source>
        <dbReference type="ARBA" id="ARBA00023136"/>
    </source>
</evidence>
<feature type="transmembrane region" description="Helical" evidence="11">
    <location>
        <begin position="29"/>
        <end position="49"/>
    </location>
</feature>
<evidence type="ECO:0000256" key="2">
    <source>
        <dbReference type="ARBA" id="ARBA00022448"/>
    </source>
</evidence>
<dbReference type="PROSITE" id="PS51202">
    <property type="entry name" value="RCK_C"/>
    <property type="match status" value="1"/>
</dbReference>
<evidence type="ECO:0000256" key="7">
    <source>
        <dbReference type="ARBA" id="ARBA00022989"/>
    </source>
</evidence>
<dbReference type="Pfam" id="PF00999">
    <property type="entry name" value="Na_H_Exchanger"/>
    <property type="match status" value="1"/>
</dbReference>